<name>D4H8V6_DENA2</name>
<reference evidence="1 2" key="1">
    <citation type="journal article" date="2010" name="Stand. Genomic Sci.">
        <title>Complete genome sequence of Denitrovibrio acetiphilus type strain (N2460).</title>
        <authorList>
            <person name="Kiss H."/>
            <person name="Lang E."/>
            <person name="Lapidus A."/>
            <person name="Copeland A."/>
            <person name="Nolan M."/>
            <person name="Glavina Del Rio T."/>
            <person name="Chen F."/>
            <person name="Lucas S."/>
            <person name="Tice H."/>
            <person name="Cheng J.F."/>
            <person name="Han C."/>
            <person name="Goodwin L."/>
            <person name="Pitluck S."/>
            <person name="Liolios K."/>
            <person name="Pati A."/>
            <person name="Ivanova N."/>
            <person name="Mavromatis K."/>
            <person name="Chen A."/>
            <person name="Palaniappan K."/>
            <person name="Land M."/>
            <person name="Hauser L."/>
            <person name="Chang Y.J."/>
            <person name="Jeffries C.D."/>
            <person name="Detter J.C."/>
            <person name="Brettin T."/>
            <person name="Spring S."/>
            <person name="Rohde M."/>
            <person name="Goker M."/>
            <person name="Woyke T."/>
            <person name="Bristow J."/>
            <person name="Eisen J.A."/>
            <person name="Markowitz V."/>
            <person name="Hugenholtz P."/>
            <person name="Kyrpides N.C."/>
            <person name="Klenk H.P."/>
        </authorList>
    </citation>
    <scope>NUCLEOTIDE SEQUENCE [LARGE SCALE GENOMIC DNA]</scope>
    <source>
        <strain evidence="2">DSM 12809 / NBRC 114555 / N2460</strain>
    </source>
</reference>
<dbReference type="RefSeq" id="WP_013010966.1">
    <property type="nucleotide sequence ID" value="NC_013943.1"/>
</dbReference>
<dbReference type="STRING" id="522772.Dacet_1691"/>
<dbReference type="OrthoDB" id="9791682at2"/>
<dbReference type="eggNOG" id="COG1136">
    <property type="taxonomic scope" value="Bacteria"/>
</dbReference>
<evidence type="ECO:0000313" key="2">
    <source>
        <dbReference type="Proteomes" id="UP000002012"/>
    </source>
</evidence>
<dbReference type="EMBL" id="CP001968">
    <property type="protein sequence ID" value="ADD68455.1"/>
    <property type="molecule type" value="Genomic_DNA"/>
</dbReference>
<organism evidence="1 2">
    <name type="scientific">Denitrovibrio acetiphilus (strain DSM 12809 / NBRC 114555 / N2460)</name>
    <dbReference type="NCBI Taxonomy" id="522772"/>
    <lineage>
        <taxon>Bacteria</taxon>
        <taxon>Pseudomonadati</taxon>
        <taxon>Deferribacterota</taxon>
        <taxon>Deferribacteres</taxon>
        <taxon>Deferribacterales</taxon>
        <taxon>Geovibrionaceae</taxon>
        <taxon>Denitrovibrio</taxon>
    </lineage>
</organism>
<dbReference type="AlphaFoldDB" id="D4H8V6"/>
<dbReference type="PaxDb" id="522772-Dacet_1691"/>
<dbReference type="InParanoid" id="D4H8V6"/>
<dbReference type="HOGENOM" id="CLU_1552783_0_0_0"/>
<accession>D4H8V6</accession>
<sequence length="172" mass="20695">MSYNYLIYYPNTVRKNEWFHILLNYADKTKIGIVSNLVPIIGNLSVAENILIAAYYHHNMSYKEGMKLVMSDLKRFHLEHHADSRSNQLDDFEKLIVKYLQVRYLCPEWIVFLSPRRMYVAEYEEQFHEFLRCEELEKSVIIEHESNRQLFSNSTDYIEKDFNKWVTQDLGI</sequence>
<proteinExistence type="predicted"/>
<dbReference type="Proteomes" id="UP000002012">
    <property type="component" value="Chromosome"/>
</dbReference>
<dbReference type="KEGG" id="dap:Dacet_1691"/>
<gene>
    <name evidence="1" type="ordered locus">Dacet_1691</name>
</gene>
<keyword evidence="2" id="KW-1185">Reference proteome</keyword>
<evidence type="ECO:0000313" key="1">
    <source>
        <dbReference type="EMBL" id="ADD68455.1"/>
    </source>
</evidence>
<protein>
    <submittedName>
        <fullName evidence="1">Uncharacterized protein</fullName>
    </submittedName>
</protein>